<dbReference type="Proteomes" id="UP001500880">
    <property type="component" value="Unassembled WGS sequence"/>
</dbReference>
<dbReference type="EMBL" id="BAAADO010000009">
    <property type="protein sequence ID" value="GAA0502682.1"/>
    <property type="molecule type" value="Genomic_DNA"/>
</dbReference>
<gene>
    <name evidence="5" type="primary">ssuE</name>
    <name evidence="5" type="ORF">GCM10008986_32850</name>
</gene>
<evidence type="ECO:0000313" key="5">
    <source>
        <dbReference type="EMBL" id="GAA0502682.1"/>
    </source>
</evidence>
<dbReference type="InterPro" id="IPR029039">
    <property type="entry name" value="Flavoprotein-like_sf"/>
</dbReference>
<evidence type="ECO:0000256" key="3">
    <source>
        <dbReference type="ARBA" id="ARBA00023002"/>
    </source>
</evidence>
<keyword evidence="3" id="KW-0560">Oxidoreductase</keyword>
<dbReference type="SUPFAM" id="SSF52218">
    <property type="entry name" value="Flavoproteins"/>
    <property type="match status" value="1"/>
</dbReference>
<dbReference type="RefSeq" id="WP_343843509.1">
    <property type="nucleotide sequence ID" value="NZ_BAAADO010000009.1"/>
</dbReference>
<accession>A0ABN1BPR9</accession>
<dbReference type="Pfam" id="PF03358">
    <property type="entry name" value="FMN_red"/>
    <property type="match status" value="1"/>
</dbReference>
<keyword evidence="2" id="KW-0288">FMN</keyword>
<keyword evidence="6" id="KW-1185">Reference proteome</keyword>
<dbReference type="PANTHER" id="PTHR43408">
    <property type="entry name" value="FMN REDUCTASE (NADPH)"/>
    <property type="match status" value="1"/>
</dbReference>
<evidence type="ECO:0000259" key="4">
    <source>
        <dbReference type="Pfam" id="PF03358"/>
    </source>
</evidence>
<dbReference type="InterPro" id="IPR051814">
    <property type="entry name" value="NAD(P)H-dep_FMN_reductase"/>
</dbReference>
<proteinExistence type="predicted"/>
<dbReference type="Gene3D" id="3.40.50.360">
    <property type="match status" value="1"/>
</dbReference>
<keyword evidence="1" id="KW-0285">Flavoprotein</keyword>
<protein>
    <submittedName>
        <fullName evidence="5">NADPH-dependent FMN reductase</fullName>
    </submittedName>
</protein>
<evidence type="ECO:0000256" key="1">
    <source>
        <dbReference type="ARBA" id="ARBA00022630"/>
    </source>
</evidence>
<feature type="domain" description="NADPH-dependent FMN reductase-like" evidence="4">
    <location>
        <begin position="3"/>
        <end position="143"/>
    </location>
</feature>
<name>A0ABN1BPR9_9BACI</name>
<reference evidence="5 6" key="1">
    <citation type="journal article" date="2019" name="Int. J. Syst. Evol. Microbiol.">
        <title>The Global Catalogue of Microorganisms (GCM) 10K type strain sequencing project: providing services to taxonomists for standard genome sequencing and annotation.</title>
        <authorList>
            <consortium name="The Broad Institute Genomics Platform"/>
            <consortium name="The Broad Institute Genome Sequencing Center for Infectious Disease"/>
            <person name="Wu L."/>
            <person name="Ma J."/>
        </authorList>
    </citation>
    <scope>NUCLEOTIDE SEQUENCE [LARGE SCALE GENOMIC DNA]</scope>
    <source>
        <strain evidence="5 6">JCM 12389</strain>
    </source>
</reference>
<dbReference type="InterPro" id="IPR020048">
    <property type="entry name" value="NADPH-dep_FMN_reduc_SsuE"/>
</dbReference>
<dbReference type="InterPro" id="IPR005025">
    <property type="entry name" value="FMN_Rdtase-like_dom"/>
</dbReference>
<dbReference type="NCBIfam" id="TIGR03567">
    <property type="entry name" value="FMN_reduc_SsuE"/>
    <property type="match status" value="1"/>
</dbReference>
<sequence length="183" mass="20208">MSKIVLLSGSPSNPSRSDRVVSYLGQLLEQENFSVSSVSVRDFSSEDLFQGRYDSVDIQQLTALIQNAKGVIVGSPVYKGAYSGVLKALLDLLPQDVFQSTPVLPVMTGGSAGHLLALEYSLKPVLATLKAHNLKGLYFLDHQINKYQELPIVDEEILLRSKKQLNYFVEIIKRDTTITAYSS</sequence>
<organism evidence="5 6">
    <name type="scientific">Salinibacillus aidingensis</name>
    <dbReference type="NCBI Taxonomy" id="237684"/>
    <lineage>
        <taxon>Bacteria</taxon>
        <taxon>Bacillati</taxon>
        <taxon>Bacillota</taxon>
        <taxon>Bacilli</taxon>
        <taxon>Bacillales</taxon>
        <taxon>Bacillaceae</taxon>
        <taxon>Salinibacillus</taxon>
    </lineage>
</organism>
<comment type="caution">
    <text evidence="5">The sequence shown here is derived from an EMBL/GenBank/DDBJ whole genome shotgun (WGS) entry which is preliminary data.</text>
</comment>
<evidence type="ECO:0000256" key="2">
    <source>
        <dbReference type="ARBA" id="ARBA00022643"/>
    </source>
</evidence>
<dbReference type="PANTHER" id="PTHR43408:SF1">
    <property type="entry name" value="FMN REDUCTASE (NADPH)"/>
    <property type="match status" value="1"/>
</dbReference>
<evidence type="ECO:0000313" key="6">
    <source>
        <dbReference type="Proteomes" id="UP001500880"/>
    </source>
</evidence>